<comment type="caution">
    <text evidence="17">The sequence shown here is derived from an EMBL/GenBank/DDBJ whole genome shotgun (WGS) entry which is preliminary data.</text>
</comment>
<accession>A0AAD7QPS6</accession>
<dbReference type="GO" id="GO:0051156">
    <property type="term" value="P:glucose 6-phosphate metabolic process"/>
    <property type="evidence" value="ECO:0007669"/>
    <property type="project" value="UniProtKB-ARBA"/>
</dbReference>
<comment type="catalytic activity">
    <reaction evidence="11">
        <text>alpha-D-glucose 1,6-bisphosphate + L-seryl-[protein] = O-phospho-L-seryl-[protein] + alpha-D-glucose 6-phosphate</text>
        <dbReference type="Rhea" id="RHEA:68752"/>
        <dbReference type="Rhea" id="RHEA-COMP:9863"/>
        <dbReference type="Rhea" id="RHEA-COMP:11604"/>
        <dbReference type="ChEBI" id="CHEBI:29999"/>
        <dbReference type="ChEBI" id="CHEBI:58225"/>
        <dbReference type="ChEBI" id="CHEBI:58392"/>
        <dbReference type="ChEBI" id="CHEBI:83421"/>
    </reaction>
</comment>
<dbReference type="PROSITE" id="PS00710">
    <property type="entry name" value="PGM_PMM"/>
    <property type="match status" value="1"/>
</dbReference>
<dbReference type="GO" id="GO:0004614">
    <property type="term" value="F:phosphoglucomutase activity"/>
    <property type="evidence" value="ECO:0007669"/>
    <property type="project" value="UniProtKB-EC"/>
</dbReference>
<dbReference type="InterPro" id="IPR016066">
    <property type="entry name" value="A-D-PHexomutase_CS"/>
</dbReference>
<evidence type="ECO:0000256" key="2">
    <source>
        <dbReference type="ARBA" id="ARBA00001946"/>
    </source>
</evidence>
<evidence type="ECO:0000256" key="11">
    <source>
        <dbReference type="ARBA" id="ARBA00049318"/>
    </source>
</evidence>
<dbReference type="InterPro" id="IPR045244">
    <property type="entry name" value="PGM"/>
</dbReference>
<dbReference type="PANTHER" id="PTHR22573">
    <property type="entry name" value="PHOSPHOHEXOMUTASE FAMILY MEMBER"/>
    <property type="match status" value="1"/>
</dbReference>
<dbReference type="InterPro" id="IPR005845">
    <property type="entry name" value="A-D-PHexomutase_a/b/a-II"/>
</dbReference>
<comment type="catalytic activity">
    <reaction evidence="1">
        <text>alpha-D-glucose 1-phosphate = alpha-D-glucose 6-phosphate</text>
        <dbReference type="Rhea" id="RHEA:23536"/>
        <dbReference type="ChEBI" id="CHEBI:58225"/>
        <dbReference type="ChEBI" id="CHEBI:58601"/>
        <dbReference type="EC" id="5.4.2.2"/>
    </reaction>
</comment>
<feature type="domain" description="Alpha-D-phosphohexomutase alpha/beta/alpha" evidence="16">
    <location>
        <begin position="387"/>
        <end position="440"/>
    </location>
</feature>
<dbReference type="GeneID" id="80881193"/>
<evidence type="ECO:0000256" key="13">
    <source>
        <dbReference type="RuleBase" id="RU004326"/>
    </source>
</evidence>
<organism evidence="17 18">
    <name type="scientific">Lipomyces tetrasporus</name>
    <dbReference type="NCBI Taxonomy" id="54092"/>
    <lineage>
        <taxon>Eukaryota</taxon>
        <taxon>Fungi</taxon>
        <taxon>Dikarya</taxon>
        <taxon>Ascomycota</taxon>
        <taxon>Saccharomycotina</taxon>
        <taxon>Lipomycetes</taxon>
        <taxon>Lipomycetales</taxon>
        <taxon>Lipomycetaceae</taxon>
        <taxon>Lipomyces</taxon>
    </lineage>
</organism>
<dbReference type="PANTHER" id="PTHR22573:SF2">
    <property type="entry name" value="PHOSPHOGLUCOMUTASE"/>
    <property type="match status" value="1"/>
</dbReference>
<dbReference type="FunFam" id="3.40.120.10:FF:000004">
    <property type="entry name" value="Phosphoglucomutase 5"/>
    <property type="match status" value="1"/>
</dbReference>
<evidence type="ECO:0000256" key="8">
    <source>
        <dbReference type="ARBA" id="ARBA00022842"/>
    </source>
</evidence>
<dbReference type="Pfam" id="PF02878">
    <property type="entry name" value="PGM_PMM_I"/>
    <property type="match status" value="1"/>
</dbReference>
<evidence type="ECO:0000256" key="9">
    <source>
        <dbReference type="ARBA" id="ARBA00023235"/>
    </source>
</evidence>
<dbReference type="AlphaFoldDB" id="A0AAD7QPS6"/>
<evidence type="ECO:0000313" key="18">
    <source>
        <dbReference type="Proteomes" id="UP001217417"/>
    </source>
</evidence>
<keyword evidence="6" id="KW-0597">Phosphoprotein</keyword>
<protein>
    <recommendedName>
        <fullName evidence="4">phosphoglucomutase (alpha-D-glucose-1,6-bisphosphate-dependent)</fullName>
        <ecNumber evidence="4">5.4.2.2</ecNumber>
    </recommendedName>
</protein>
<dbReference type="InterPro" id="IPR036900">
    <property type="entry name" value="A-D-PHexomutase_C_sf"/>
</dbReference>
<dbReference type="FunFam" id="3.30.310.50:FF:000002">
    <property type="entry name" value="Phosphoglucomutase 5"/>
    <property type="match status" value="1"/>
</dbReference>
<evidence type="ECO:0000313" key="17">
    <source>
        <dbReference type="EMBL" id="KAJ8099149.1"/>
    </source>
</evidence>
<gene>
    <name evidence="17" type="ORF">POJ06DRAFT_239052</name>
</gene>
<dbReference type="SUPFAM" id="SSF53738">
    <property type="entry name" value="Phosphoglucomutase, first 3 domains"/>
    <property type="match status" value="3"/>
</dbReference>
<dbReference type="GO" id="GO:0006011">
    <property type="term" value="P:UDP-alpha-D-glucose metabolic process"/>
    <property type="evidence" value="ECO:0007669"/>
    <property type="project" value="UniProtKB-ARBA"/>
</dbReference>
<dbReference type="GO" id="GO:0000287">
    <property type="term" value="F:magnesium ion binding"/>
    <property type="evidence" value="ECO:0007669"/>
    <property type="project" value="InterPro"/>
</dbReference>
<dbReference type="GO" id="GO:0006006">
    <property type="term" value="P:glucose metabolic process"/>
    <property type="evidence" value="ECO:0007669"/>
    <property type="project" value="UniProtKB-KW"/>
</dbReference>
<feature type="domain" description="Alpha-D-phosphohexomutase alpha/beta/alpha" evidence="14">
    <location>
        <begin position="51"/>
        <end position="181"/>
    </location>
</feature>
<evidence type="ECO:0000256" key="12">
    <source>
        <dbReference type="ARBA" id="ARBA00049409"/>
    </source>
</evidence>
<proteinExistence type="inferred from homology"/>
<dbReference type="FunFam" id="3.40.120.10:FF:000006">
    <property type="entry name" value="Phosphoglucomutase PgmA"/>
    <property type="match status" value="1"/>
</dbReference>
<dbReference type="Pfam" id="PF02879">
    <property type="entry name" value="PGM_PMM_II"/>
    <property type="match status" value="1"/>
</dbReference>
<dbReference type="InterPro" id="IPR005841">
    <property type="entry name" value="Alpha-D-phosphohexomutase_SF"/>
</dbReference>
<keyword evidence="5" id="KW-0313">Glucose metabolism</keyword>
<evidence type="ECO:0000256" key="1">
    <source>
        <dbReference type="ARBA" id="ARBA00000443"/>
    </source>
</evidence>
<dbReference type="GO" id="GO:0005829">
    <property type="term" value="C:cytosol"/>
    <property type="evidence" value="ECO:0007669"/>
    <property type="project" value="TreeGrafter"/>
</dbReference>
<evidence type="ECO:0000256" key="4">
    <source>
        <dbReference type="ARBA" id="ARBA00012728"/>
    </source>
</evidence>
<dbReference type="PRINTS" id="PR00509">
    <property type="entry name" value="PGMPMM"/>
</dbReference>
<dbReference type="Gene3D" id="3.40.120.10">
    <property type="entry name" value="Alpha-D-Glucose-1,6-Bisphosphate, subunit A, domain 3"/>
    <property type="match status" value="4"/>
</dbReference>
<evidence type="ECO:0000256" key="5">
    <source>
        <dbReference type="ARBA" id="ARBA00022526"/>
    </source>
</evidence>
<dbReference type="EC" id="5.4.2.2" evidence="4"/>
<sequence>MPIQTVKTTIFEGQKPGTSGLRKKVSMTGVSPRRDDLEDVVDHGIGLMERKVTVFQQPNYTENFIQAILLSIPEGAENATLVIGGDGRYYNKEVVQLIAKISAANGVAKLIIGQNGILSTPAASHVIRKWKATGGILLTASHNPGGPNADFGIKYNLSNGGPAPESVTNKIYEVTTKIQSYEISAIPDIDLATIGKKTYGNLTVEIIDSTTDYVAMLKEIFDFDLIKSFLVSKPDFKILFDALSGVTGPYGKAIFVDELGLPESSIQNFIPLPDFGGGHPDPNLTYAKSLVNKVDEENIPFGAASDGDGDRNMIYGANAFVSPGDSVAIIAHHADKIPYFKQGGVHGLARSMPTSGALDLVAKAKGLNLYEVPTGELGLLWVSSITLTTIGWKFFTALFDAKKLSICGEESFGTGSDHIREKDGLWAIVAWLNIIAGVGKESPGEESIAAIQTEFWKTYGRTFFTRYDYEDVDSDGAKQVIDELAEKVKSKDTFVGSSVGDLVVVEADDFSYTDLDGSVSAHQGLYVKFSDGSRIVARLSGTGSSGATIRLYIEKHEPDTTLIGLDAQEYLKENIQLAVKFLKLKEFVGREEPDVKT</sequence>
<dbReference type="CDD" id="cd03085">
    <property type="entry name" value="PGM1"/>
    <property type="match status" value="1"/>
</dbReference>
<dbReference type="Pfam" id="PF02880">
    <property type="entry name" value="PGM_PMM_III"/>
    <property type="match status" value="1"/>
</dbReference>
<dbReference type="Proteomes" id="UP001217417">
    <property type="component" value="Unassembled WGS sequence"/>
</dbReference>
<keyword evidence="18" id="KW-1185">Reference proteome</keyword>
<evidence type="ECO:0000259" key="16">
    <source>
        <dbReference type="Pfam" id="PF02880"/>
    </source>
</evidence>
<dbReference type="InterPro" id="IPR016055">
    <property type="entry name" value="A-D-PHexomutase_a/b/a-I/II/III"/>
</dbReference>
<dbReference type="Pfam" id="PF24947">
    <property type="entry name" value="PGM1_C_vert_fung"/>
    <property type="match status" value="1"/>
</dbReference>
<evidence type="ECO:0000256" key="10">
    <source>
        <dbReference type="ARBA" id="ARBA00023277"/>
    </source>
</evidence>
<evidence type="ECO:0000256" key="3">
    <source>
        <dbReference type="ARBA" id="ARBA00010231"/>
    </source>
</evidence>
<reference evidence="17" key="1">
    <citation type="submission" date="2023-03" db="EMBL/GenBank/DDBJ databases">
        <title>Near-Complete genome sequence of Lipomyces tetrasporous NRRL Y-64009, an oleaginous yeast capable of growing on lignocellulosic hydrolysates.</title>
        <authorList>
            <consortium name="Lawrence Berkeley National Laboratory"/>
            <person name="Jagtap S.S."/>
            <person name="Liu J.-J."/>
            <person name="Walukiewicz H.E."/>
            <person name="Pangilinan J."/>
            <person name="Lipzen A."/>
            <person name="Ahrendt S."/>
            <person name="Koriabine M."/>
            <person name="Cobaugh K."/>
            <person name="Salamov A."/>
            <person name="Yoshinaga Y."/>
            <person name="Ng V."/>
            <person name="Daum C."/>
            <person name="Grigoriev I.V."/>
            <person name="Slininger P.J."/>
            <person name="Dien B.S."/>
            <person name="Jin Y.-S."/>
            <person name="Rao C.V."/>
        </authorList>
    </citation>
    <scope>NUCLEOTIDE SEQUENCE</scope>
    <source>
        <strain evidence="17">NRRL Y-64009</strain>
    </source>
</reference>
<evidence type="ECO:0000256" key="6">
    <source>
        <dbReference type="ARBA" id="ARBA00022553"/>
    </source>
</evidence>
<dbReference type="GO" id="GO:0019388">
    <property type="term" value="P:galactose catabolic process"/>
    <property type="evidence" value="ECO:0007669"/>
    <property type="project" value="UniProtKB-ARBA"/>
</dbReference>
<dbReference type="FunFam" id="3.40.120.10:FF:000005">
    <property type="entry name" value="Phosphoglucomutase 5"/>
    <property type="match status" value="1"/>
</dbReference>
<dbReference type="Gene3D" id="3.30.310.50">
    <property type="entry name" value="Alpha-D-phosphohexomutase, C-terminal domain"/>
    <property type="match status" value="1"/>
</dbReference>
<feature type="domain" description="Alpha-D-phosphohexomutase alpha/beta/alpha" evidence="15">
    <location>
        <begin position="212"/>
        <end position="315"/>
    </location>
</feature>
<evidence type="ECO:0000259" key="14">
    <source>
        <dbReference type="Pfam" id="PF02878"/>
    </source>
</evidence>
<dbReference type="InterPro" id="IPR005846">
    <property type="entry name" value="A-D-PHexomutase_a/b/a-III"/>
</dbReference>
<keyword evidence="8 13" id="KW-0460">Magnesium</keyword>
<comment type="similarity">
    <text evidence="3 13">Belongs to the phosphohexose mutase family.</text>
</comment>
<dbReference type="GO" id="GO:0019255">
    <property type="term" value="P:glucose 1-phosphate metabolic process"/>
    <property type="evidence" value="ECO:0007669"/>
    <property type="project" value="UniProtKB-ARBA"/>
</dbReference>
<dbReference type="InterPro" id="IPR005844">
    <property type="entry name" value="A-D-PHexomutase_a/b/a-I"/>
</dbReference>
<keyword evidence="7 13" id="KW-0479">Metal-binding</keyword>
<comment type="catalytic activity">
    <reaction evidence="12">
        <text>O-phospho-L-seryl-[protein] + alpha-D-glucose 1-phosphate = alpha-D-glucose 1,6-bisphosphate + L-seryl-[protein]</text>
        <dbReference type="Rhea" id="RHEA:68748"/>
        <dbReference type="Rhea" id="RHEA-COMP:9863"/>
        <dbReference type="Rhea" id="RHEA-COMP:11604"/>
        <dbReference type="ChEBI" id="CHEBI:29999"/>
        <dbReference type="ChEBI" id="CHEBI:58392"/>
        <dbReference type="ChEBI" id="CHEBI:58601"/>
        <dbReference type="ChEBI" id="CHEBI:83421"/>
    </reaction>
</comment>
<dbReference type="NCBIfam" id="NF005737">
    <property type="entry name" value="PRK07564.1-1"/>
    <property type="match status" value="1"/>
</dbReference>
<evidence type="ECO:0000259" key="15">
    <source>
        <dbReference type="Pfam" id="PF02879"/>
    </source>
</evidence>
<keyword evidence="10" id="KW-0119">Carbohydrate metabolism</keyword>
<keyword evidence="9" id="KW-0413">Isomerase</keyword>
<name>A0AAD7QPS6_9ASCO</name>
<dbReference type="SUPFAM" id="SSF55957">
    <property type="entry name" value="Phosphoglucomutase, C-terminal domain"/>
    <property type="match status" value="1"/>
</dbReference>
<dbReference type="EMBL" id="JARPMG010000007">
    <property type="protein sequence ID" value="KAJ8099149.1"/>
    <property type="molecule type" value="Genomic_DNA"/>
</dbReference>
<dbReference type="RefSeq" id="XP_056042599.1">
    <property type="nucleotide sequence ID" value="XM_056186027.1"/>
</dbReference>
<comment type="cofactor">
    <cofactor evidence="2">
        <name>Mg(2+)</name>
        <dbReference type="ChEBI" id="CHEBI:18420"/>
    </cofactor>
</comment>
<evidence type="ECO:0000256" key="7">
    <source>
        <dbReference type="ARBA" id="ARBA00022723"/>
    </source>
</evidence>